<dbReference type="NCBIfam" id="TIGR01297">
    <property type="entry name" value="CDF"/>
    <property type="match status" value="1"/>
</dbReference>
<feature type="transmembrane region" description="Helical" evidence="8">
    <location>
        <begin position="51"/>
        <end position="71"/>
    </location>
</feature>
<dbReference type="GO" id="GO:0015086">
    <property type="term" value="F:cadmium ion transmembrane transporter activity"/>
    <property type="evidence" value="ECO:0007669"/>
    <property type="project" value="TreeGrafter"/>
</dbReference>
<evidence type="ECO:0000313" key="12">
    <source>
        <dbReference type="Proteomes" id="UP000059113"/>
    </source>
</evidence>
<evidence type="ECO:0000256" key="5">
    <source>
        <dbReference type="ARBA" id="ARBA00022692"/>
    </source>
</evidence>
<protein>
    <submittedName>
        <fullName evidence="11">Putative transporter</fullName>
    </submittedName>
</protein>
<evidence type="ECO:0000313" key="11">
    <source>
        <dbReference type="EMBL" id="AKQ41139.2"/>
    </source>
</evidence>
<feature type="transmembrane region" description="Helical" evidence="8">
    <location>
        <begin position="123"/>
        <end position="142"/>
    </location>
</feature>
<dbReference type="GO" id="GO:0005886">
    <property type="term" value="C:plasma membrane"/>
    <property type="evidence" value="ECO:0007669"/>
    <property type="project" value="TreeGrafter"/>
</dbReference>
<dbReference type="GO" id="GO:0015341">
    <property type="term" value="F:zinc efflux antiporter activity"/>
    <property type="evidence" value="ECO:0007669"/>
    <property type="project" value="TreeGrafter"/>
</dbReference>
<evidence type="ECO:0000256" key="1">
    <source>
        <dbReference type="ARBA" id="ARBA00004141"/>
    </source>
</evidence>
<keyword evidence="6 8" id="KW-1133">Transmembrane helix</keyword>
<reference evidence="12" key="2">
    <citation type="submission" date="2015-04" db="EMBL/GenBank/DDBJ databases">
        <title>The complete genome sequence of Erythrobacter sp. s21-N3.</title>
        <authorList>
            <person name="Zhuang L."/>
            <person name="Liu Y."/>
            <person name="Shao Z."/>
        </authorList>
    </citation>
    <scope>NUCLEOTIDE SEQUENCE [LARGE SCALE GENOMIC DNA]</scope>
    <source>
        <strain evidence="12">s21-N3</strain>
    </source>
</reference>
<dbReference type="STRING" id="1648404.CP97_02375"/>
<dbReference type="InterPro" id="IPR027469">
    <property type="entry name" value="Cation_efflux_TMD_sf"/>
</dbReference>
<dbReference type="EMBL" id="CP011310">
    <property type="protein sequence ID" value="AKQ41139.2"/>
    <property type="molecule type" value="Genomic_DNA"/>
</dbReference>
<sequence>MGQHLIVSMSNDRASLTRSAAFASIAMALFLGALKGWAVWQTSSTAMLGSLADTALDFVASLATLAGVWIAAQPADNDHRFGHGKAESLAAVFQVILIVLSASAIAFRAVLRLAQGGETRAAEQGITVSIIAIIATLALVAWQRHVVKRTGSIAIHTDSVHYQSDLFLNMAVIAALVLDQYMGMAMADPLFGLAISAWLLWNAWSASTEAIDNLMDREWPEDRRQAFVERAAGHPELAKMHDLRTRTSGAQDFAQFHVNLPAEMTVEQAHDIIERVEHDLLSAFPNTEILIHIDPDGHVDEPNNQLVEQDEFKRLKEDK</sequence>
<keyword evidence="3" id="KW-0813">Transport</keyword>
<dbReference type="InterPro" id="IPR050291">
    <property type="entry name" value="CDF_Transporter"/>
</dbReference>
<organism evidence="11 12">
    <name type="scientific">Aurantiacibacter atlanticus</name>
    <dbReference type="NCBI Taxonomy" id="1648404"/>
    <lineage>
        <taxon>Bacteria</taxon>
        <taxon>Pseudomonadati</taxon>
        <taxon>Pseudomonadota</taxon>
        <taxon>Alphaproteobacteria</taxon>
        <taxon>Sphingomonadales</taxon>
        <taxon>Erythrobacteraceae</taxon>
        <taxon>Aurantiacibacter</taxon>
    </lineage>
</organism>
<dbReference type="InterPro" id="IPR002524">
    <property type="entry name" value="Cation_efflux"/>
</dbReference>
<dbReference type="InterPro" id="IPR036837">
    <property type="entry name" value="Cation_efflux_CTD_sf"/>
</dbReference>
<dbReference type="PANTHER" id="PTHR43840:SF41">
    <property type="entry name" value="CATION-EFFLUX PUMP FIEF"/>
    <property type="match status" value="1"/>
</dbReference>
<dbReference type="AlphaFoldDB" id="A0A0H4VDG0"/>
<comment type="subcellular location">
    <subcellularLocation>
        <location evidence="1">Membrane</location>
        <topology evidence="1">Multi-pass membrane protein</topology>
    </subcellularLocation>
</comment>
<evidence type="ECO:0000256" key="2">
    <source>
        <dbReference type="ARBA" id="ARBA00008114"/>
    </source>
</evidence>
<dbReference type="GO" id="GO:0006882">
    <property type="term" value="P:intracellular zinc ion homeostasis"/>
    <property type="evidence" value="ECO:0007669"/>
    <property type="project" value="TreeGrafter"/>
</dbReference>
<gene>
    <name evidence="11" type="ORF">CP97_02375</name>
</gene>
<keyword evidence="4" id="KW-1003">Cell membrane</keyword>
<dbReference type="KEGG" id="ery:CP97_02375"/>
<keyword evidence="12" id="KW-1185">Reference proteome</keyword>
<dbReference type="Gene3D" id="1.20.1510.10">
    <property type="entry name" value="Cation efflux protein transmembrane domain"/>
    <property type="match status" value="1"/>
</dbReference>
<dbReference type="Pfam" id="PF16916">
    <property type="entry name" value="ZT_dimer"/>
    <property type="match status" value="1"/>
</dbReference>
<dbReference type="InterPro" id="IPR027470">
    <property type="entry name" value="Cation_efflux_CTD"/>
</dbReference>
<proteinExistence type="inferred from homology"/>
<dbReference type="Proteomes" id="UP000059113">
    <property type="component" value="Chromosome"/>
</dbReference>
<evidence type="ECO:0000256" key="8">
    <source>
        <dbReference type="SAM" id="Phobius"/>
    </source>
</evidence>
<evidence type="ECO:0000256" key="6">
    <source>
        <dbReference type="ARBA" id="ARBA00022989"/>
    </source>
</evidence>
<evidence type="ECO:0000259" key="10">
    <source>
        <dbReference type="Pfam" id="PF16916"/>
    </source>
</evidence>
<keyword evidence="5 8" id="KW-0812">Transmembrane</keyword>
<dbReference type="SUPFAM" id="SSF161111">
    <property type="entry name" value="Cation efflux protein transmembrane domain-like"/>
    <property type="match status" value="1"/>
</dbReference>
<accession>A0A0H4VDG0</accession>
<dbReference type="InterPro" id="IPR058533">
    <property type="entry name" value="Cation_efflux_TM"/>
</dbReference>
<dbReference type="Pfam" id="PF01545">
    <property type="entry name" value="Cation_efflux"/>
    <property type="match status" value="1"/>
</dbReference>
<dbReference type="PANTHER" id="PTHR43840">
    <property type="entry name" value="MITOCHONDRIAL METAL TRANSPORTER 1-RELATED"/>
    <property type="match status" value="1"/>
</dbReference>
<evidence type="ECO:0000256" key="4">
    <source>
        <dbReference type="ARBA" id="ARBA00022475"/>
    </source>
</evidence>
<name>A0A0H4VDG0_9SPHN</name>
<dbReference type="Gene3D" id="3.30.70.1350">
    <property type="entry name" value="Cation efflux protein, cytoplasmic domain"/>
    <property type="match status" value="1"/>
</dbReference>
<reference evidence="11 12" key="1">
    <citation type="journal article" date="2015" name="Int. J. Syst. Evol. Microbiol.">
        <title>Erythrobacter atlanticus sp. nov., a bacterium from ocean sediment able to degrade polycyclic aromatic hydrocarbons.</title>
        <authorList>
            <person name="Zhuang L."/>
            <person name="Liu Y."/>
            <person name="Wang L."/>
            <person name="Wang W."/>
            <person name="Shao Z."/>
        </authorList>
    </citation>
    <scope>NUCLEOTIDE SEQUENCE [LARGE SCALE GENOMIC DNA]</scope>
    <source>
        <strain evidence="12">s21-N3</strain>
    </source>
</reference>
<feature type="domain" description="Cation efflux protein transmembrane" evidence="9">
    <location>
        <begin position="22"/>
        <end position="215"/>
    </location>
</feature>
<dbReference type="GO" id="GO:0015093">
    <property type="term" value="F:ferrous iron transmembrane transporter activity"/>
    <property type="evidence" value="ECO:0007669"/>
    <property type="project" value="TreeGrafter"/>
</dbReference>
<feature type="domain" description="Cation efflux protein cytoplasmic" evidence="10">
    <location>
        <begin position="220"/>
        <end position="295"/>
    </location>
</feature>
<evidence type="ECO:0000259" key="9">
    <source>
        <dbReference type="Pfam" id="PF01545"/>
    </source>
</evidence>
<evidence type="ECO:0000256" key="3">
    <source>
        <dbReference type="ARBA" id="ARBA00022448"/>
    </source>
</evidence>
<comment type="similarity">
    <text evidence="2">Belongs to the cation diffusion facilitator (CDF) transporter (TC 2.A.4) family.</text>
</comment>
<keyword evidence="7 8" id="KW-0472">Membrane</keyword>
<evidence type="ECO:0000256" key="7">
    <source>
        <dbReference type="ARBA" id="ARBA00023136"/>
    </source>
</evidence>
<feature type="transmembrane region" description="Helical" evidence="8">
    <location>
        <begin position="91"/>
        <end position="111"/>
    </location>
</feature>
<feature type="transmembrane region" description="Helical" evidence="8">
    <location>
        <begin position="20"/>
        <end position="39"/>
    </location>
</feature>
<dbReference type="SUPFAM" id="SSF160240">
    <property type="entry name" value="Cation efflux protein cytoplasmic domain-like"/>
    <property type="match status" value="1"/>
</dbReference>